<evidence type="ECO:0000313" key="1">
    <source>
        <dbReference type="EMBL" id="POP41771.1"/>
    </source>
</evidence>
<sequence length="137" mass="16425">MKNNRTNSAIDQAIKTYETPAGPLFVATRHGRIKKCFTRDTAIRYLAYFMTTQAFGMSGFKQRHPEERIERNGVEMWQQGETTQKYLHAHQRCVRRLRRILKHKREVQTWYDKWESMHNRYVKEVNELQAIKPKGLL</sequence>
<name>A0A2P5GI80_9ENTR</name>
<organism evidence="2 4">
    <name type="scientific">Superficieibacter electus</name>
    <dbReference type="NCBI Taxonomy" id="2022662"/>
    <lineage>
        <taxon>Bacteria</taxon>
        <taxon>Pseudomonadati</taxon>
        <taxon>Pseudomonadota</taxon>
        <taxon>Gammaproteobacteria</taxon>
        <taxon>Enterobacterales</taxon>
        <taxon>Enterobacteriaceae</taxon>
        <taxon>Superficieibacter</taxon>
    </lineage>
</organism>
<dbReference type="OrthoDB" id="6556345at2"/>
<comment type="caution">
    <text evidence="2">The sequence shown here is derived from an EMBL/GenBank/DDBJ whole genome shotgun (WGS) entry which is preliminary data.</text>
</comment>
<evidence type="ECO:0000313" key="3">
    <source>
        <dbReference type="Proteomes" id="UP000237073"/>
    </source>
</evidence>
<dbReference type="Proteomes" id="UP000237073">
    <property type="component" value="Unassembled WGS sequence"/>
</dbReference>
<gene>
    <name evidence="2" type="ORF">CHU32_24730</name>
    <name evidence="1" type="ORF">CHU33_21945</name>
</gene>
<keyword evidence="3" id="KW-1185">Reference proteome</keyword>
<dbReference type="Proteomes" id="UP000247005">
    <property type="component" value="Unassembled WGS sequence"/>
</dbReference>
<proteinExistence type="predicted"/>
<dbReference type="AlphaFoldDB" id="A0A2P5GI80"/>
<dbReference type="EMBL" id="PQGE01000024">
    <property type="protein sequence ID" value="POP41771.1"/>
    <property type="molecule type" value="Genomic_DNA"/>
</dbReference>
<evidence type="ECO:0000313" key="2">
    <source>
        <dbReference type="EMBL" id="POP42583.1"/>
    </source>
</evidence>
<dbReference type="RefSeq" id="WP_103678192.1">
    <property type="nucleotide sequence ID" value="NZ_PQGD01000029.1"/>
</dbReference>
<protein>
    <submittedName>
        <fullName evidence="2">Uncharacterized protein</fullName>
    </submittedName>
</protein>
<dbReference type="EMBL" id="PQGD01000029">
    <property type="protein sequence ID" value="POP42583.1"/>
    <property type="molecule type" value="Genomic_DNA"/>
</dbReference>
<evidence type="ECO:0000313" key="4">
    <source>
        <dbReference type="Proteomes" id="UP000247005"/>
    </source>
</evidence>
<accession>A0A2P5GI80</accession>
<reference evidence="3 4" key="1">
    <citation type="submission" date="2018-01" db="EMBL/GenBank/DDBJ databases">
        <title>Superficieibacter electus gen. nov., sp. nov., an extended-spectrum beta-lactamase possessing member of the Enterobacteriaceae family, isolated from intensive care unit surfaces.</title>
        <authorList>
            <person name="Potter R.F."/>
            <person name="D'Souza A.W."/>
        </authorList>
    </citation>
    <scope>NUCLEOTIDE SEQUENCE [LARGE SCALE GENOMIC DNA]</scope>
    <source>
        <strain evidence="2 4">BP-1</strain>
        <strain evidence="1 3">BP-2</strain>
    </source>
</reference>